<name>A0A8H5LXH3_9AGAR</name>
<evidence type="ECO:0000256" key="1">
    <source>
        <dbReference type="SAM" id="MobiDB-lite"/>
    </source>
</evidence>
<protein>
    <submittedName>
        <fullName evidence="3">Uncharacterized protein</fullName>
    </submittedName>
</protein>
<keyword evidence="4" id="KW-1185">Reference proteome</keyword>
<feature type="transmembrane region" description="Helical" evidence="2">
    <location>
        <begin position="237"/>
        <end position="261"/>
    </location>
</feature>
<feature type="region of interest" description="Disordered" evidence="1">
    <location>
        <begin position="1"/>
        <end position="99"/>
    </location>
</feature>
<feature type="compositionally biased region" description="Low complexity" evidence="1">
    <location>
        <begin position="37"/>
        <end position="99"/>
    </location>
</feature>
<reference evidence="3 4" key="1">
    <citation type="journal article" date="2020" name="ISME J.">
        <title>Uncovering the hidden diversity of litter-decomposition mechanisms in mushroom-forming fungi.</title>
        <authorList>
            <person name="Floudas D."/>
            <person name="Bentzer J."/>
            <person name="Ahren D."/>
            <person name="Johansson T."/>
            <person name="Persson P."/>
            <person name="Tunlid A."/>
        </authorList>
    </citation>
    <scope>NUCLEOTIDE SEQUENCE [LARGE SCALE GENOMIC DNA]</scope>
    <source>
        <strain evidence="3 4">CBS 291.85</strain>
    </source>
</reference>
<dbReference type="AlphaFoldDB" id="A0A8H5LXH3"/>
<keyword evidence="2" id="KW-1133">Transmembrane helix</keyword>
<feature type="compositionally biased region" description="Acidic residues" evidence="1">
    <location>
        <begin position="17"/>
        <end position="36"/>
    </location>
</feature>
<dbReference type="OrthoDB" id="3266934at2759"/>
<proteinExistence type="predicted"/>
<evidence type="ECO:0000313" key="3">
    <source>
        <dbReference type="EMBL" id="KAF5372969.1"/>
    </source>
</evidence>
<dbReference type="Proteomes" id="UP000559256">
    <property type="component" value="Unassembled WGS sequence"/>
</dbReference>
<comment type="caution">
    <text evidence="3">The sequence shown here is derived from an EMBL/GenBank/DDBJ whole genome shotgun (WGS) entry which is preliminary data.</text>
</comment>
<evidence type="ECO:0000313" key="4">
    <source>
        <dbReference type="Proteomes" id="UP000559256"/>
    </source>
</evidence>
<feature type="compositionally biased region" description="Low complexity" evidence="1">
    <location>
        <begin position="210"/>
        <end position="224"/>
    </location>
</feature>
<organism evidence="3 4">
    <name type="scientific">Tetrapyrgos nigripes</name>
    <dbReference type="NCBI Taxonomy" id="182062"/>
    <lineage>
        <taxon>Eukaryota</taxon>
        <taxon>Fungi</taxon>
        <taxon>Dikarya</taxon>
        <taxon>Basidiomycota</taxon>
        <taxon>Agaricomycotina</taxon>
        <taxon>Agaricomycetes</taxon>
        <taxon>Agaricomycetidae</taxon>
        <taxon>Agaricales</taxon>
        <taxon>Marasmiineae</taxon>
        <taxon>Marasmiaceae</taxon>
        <taxon>Tetrapyrgos</taxon>
    </lineage>
</organism>
<keyword evidence="2" id="KW-0812">Transmembrane</keyword>
<accession>A0A8H5LXH3</accession>
<keyword evidence="2" id="KW-0472">Membrane</keyword>
<feature type="region of interest" description="Disordered" evidence="1">
    <location>
        <begin position="206"/>
        <end position="228"/>
    </location>
</feature>
<sequence length="275" mass="28819">MLQFAPISGRRGKDGKGEEEDDGDEDDVNGEGDNGDENVSSTTSTSSSTSSTATSSTSSNSQISSFSTSTHTTKPPMTEPKPTSSSSSPSSNPTGTGMSASDLMIHFAAPSNVSTCDSTTFFWTPVGPPTNISLSVTNSSVRGSTSDEPITAVLTNSISTNVQLYTWLTADVVQGWYLVEAELTAPPTTVLAKSAPFFVKNGSDTSCVQSHSSSPGPSPTSSTPQDMDGGHGFNASILGAVIAVVGALFILLAAFLFPRWWRRALPSNRKRRLLY</sequence>
<gene>
    <name evidence="3" type="ORF">D9758_001614</name>
</gene>
<evidence type="ECO:0000256" key="2">
    <source>
        <dbReference type="SAM" id="Phobius"/>
    </source>
</evidence>
<dbReference type="EMBL" id="JAACJM010000004">
    <property type="protein sequence ID" value="KAF5372969.1"/>
    <property type="molecule type" value="Genomic_DNA"/>
</dbReference>